<evidence type="ECO:0000313" key="3">
    <source>
        <dbReference type="Proteomes" id="UP001283341"/>
    </source>
</evidence>
<protein>
    <recommendedName>
        <fullName evidence="4">Peptidase metallopeptidase domain-containing protein</fullName>
    </recommendedName>
</protein>
<proteinExistence type="predicted"/>
<sequence>MALFSLPFVLPLLSLVGLLAQGCPGPDSAHGISFPEGFLRNDTALHKRWTAIVPGDGTGTAPVQSNGNGKLWPQGYIRACIDPAIGPLGRADAMQAIHSGMEAWYTAGLHRSAFKVEVFDAARCASAGVTGPKKDYLWVKWAGMTPTGGWVAPSCSLGNLNTGSIMSFQNAQYFTVHTAPGSTALARSTNFALTHAHELGHLFGLVHEHQNPTAWPRFSGGLDAGNGILSFFCENLSDYDACLQERTTYFASLPADPARLSPQDYLENILCAEYLDSVTEMCQGGAPAGGVYDPTRGDHFLNSRDWLPYPGGNQFINYQDGGLDLLSIMIYDSLAGAKAAPGSPVYTIRRERTDYVGKPGTDAVAGREHHIKTGDPGIPGSNMNRPTNGDVLGATLLSDAVMTLNLPANQVPYFSAGSSLNAIWHRMRGREPYCRVSNSS</sequence>
<accession>A0AAE0I004</accession>
<dbReference type="Gene3D" id="3.40.390.10">
    <property type="entry name" value="Collagenase (Catalytic Domain)"/>
    <property type="match status" value="1"/>
</dbReference>
<evidence type="ECO:0000313" key="2">
    <source>
        <dbReference type="EMBL" id="KAK3315955.1"/>
    </source>
</evidence>
<reference evidence="2" key="2">
    <citation type="submission" date="2023-06" db="EMBL/GenBank/DDBJ databases">
        <authorList>
            <consortium name="Lawrence Berkeley National Laboratory"/>
            <person name="Haridas S."/>
            <person name="Hensen N."/>
            <person name="Bonometti L."/>
            <person name="Westerberg I."/>
            <person name="Brannstrom I.O."/>
            <person name="Guillou S."/>
            <person name="Cros-Aarteil S."/>
            <person name="Calhoun S."/>
            <person name="Kuo A."/>
            <person name="Mondo S."/>
            <person name="Pangilinan J."/>
            <person name="Riley R."/>
            <person name="Labutti K."/>
            <person name="Andreopoulos B."/>
            <person name="Lipzen A."/>
            <person name="Chen C."/>
            <person name="Yanf M."/>
            <person name="Daum C."/>
            <person name="Ng V."/>
            <person name="Clum A."/>
            <person name="Steindorff A."/>
            <person name="Ohm R."/>
            <person name="Martin F."/>
            <person name="Silar P."/>
            <person name="Natvig D."/>
            <person name="Lalanne C."/>
            <person name="Gautier V."/>
            <person name="Ament-Velasquez S.L."/>
            <person name="Kruys A."/>
            <person name="Hutchinson M.I."/>
            <person name="Powell A.J."/>
            <person name="Barry K."/>
            <person name="Miller A.N."/>
            <person name="Grigoriev I.V."/>
            <person name="Debuchy R."/>
            <person name="Gladieux P."/>
            <person name="Thoren M.H."/>
            <person name="Johannesson H."/>
        </authorList>
    </citation>
    <scope>NUCLEOTIDE SEQUENCE</scope>
    <source>
        <strain evidence="2">CBS 118394</strain>
    </source>
</reference>
<dbReference type="Proteomes" id="UP001283341">
    <property type="component" value="Unassembled WGS sequence"/>
</dbReference>
<keyword evidence="3" id="KW-1185">Reference proteome</keyword>
<name>A0AAE0I004_9PEZI</name>
<gene>
    <name evidence="2" type="ORF">B0H66DRAFT_560033</name>
</gene>
<feature type="signal peptide" evidence="1">
    <location>
        <begin position="1"/>
        <end position="20"/>
    </location>
</feature>
<keyword evidence="1" id="KW-0732">Signal</keyword>
<evidence type="ECO:0008006" key="4">
    <source>
        <dbReference type="Google" id="ProtNLM"/>
    </source>
</evidence>
<comment type="caution">
    <text evidence="2">The sequence shown here is derived from an EMBL/GenBank/DDBJ whole genome shotgun (WGS) entry which is preliminary data.</text>
</comment>
<reference evidence="2" key="1">
    <citation type="journal article" date="2023" name="Mol. Phylogenet. Evol.">
        <title>Genome-scale phylogeny and comparative genomics of the fungal order Sordariales.</title>
        <authorList>
            <person name="Hensen N."/>
            <person name="Bonometti L."/>
            <person name="Westerberg I."/>
            <person name="Brannstrom I.O."/>
            <person name="Guillou S."/>
            <person name="Cros-Aarteil S."/>
            <person name="Calhoun S."/>
            <person name="Haridas S."/>
            <person name="Kuo A."/>
            <person name="Mondo S."/>
            <person name="Pangilinan J."/>
            <person name="Riley R."/>
            <person name="LaButti K."/>
            <person name="Andreopoulos B."/>
            <person name="Lipzen A."/>
            <person name="Chen C."/>
            <person name="Yan M."/>
            <person name="Daum C."/>
            <person name="Ng V."/>
            <person name="Clum A."/>
            <person name="Steindorff A."/>
            <person name="Ohm R.A."/>
            <person name="Martin F."/>
            <person name="Silar P."/>
            <person name="Natvig D.O."/>
            <person name="Lalanne C."/>
            <person name="Gautier V."/>
            <person name="Ament-Velasquez S.L."/>
            <person name="Kruys A."/>
            <person name="Hutchinson M.I."/>
            <person name="Powell A.J."/>
            <person name="Barry K."/>
            <person name="Miller A.N."/>
            <person name="Grigoriev I.V."/>
            <person name="Debuchy R."/>
            <person name="Gladieux P."/>
            <person name="Hiltunen Thoren M."/>
            <person name="Johannesson H."/>
        </authorList>
    </citation>
    <scope>NUCLEOTIDE SEQUENCE</scope>
    <source>
        <strain evidence="2">CBS 118394</strain>
    </source>
</reference>
<feature type="chain" id="PRO_5041928681" description="Peptidase metallopeptidase domain-containing protein" evidence="1">
    <location>
        <begin position="21"/>
        <end position="440"/>
    </location>
</feature>
<evidence type="ECO:0000256" key="1">
    <source>
        <dbReference type="SAM" id="SignalP"/>
    </source>
</evidence>
<dbReference type="AlphaFoldDB" id="A0AAE0I004"/>
<dbReference type="SUPFAM" id="SSF55486">
    <property type="entry name" value="Metalloproteases ('zincins'), catalytic domain"/>
    <property type="match status" value="1"/>
</dbReference>
<dbReference type="GO" id="GO:0008237">
    <property type="term" value="F:metallopeptidase activity"/>
    <property type="evidence" value="ECO:0007669"/>
    <property type="project" value="InterPro"/>
</dbReference>
<dbReference type="EMBL" id="JAUEDM010000005">
    <property type="protein sequence ID" value="KAK3315955.1"/>
    <property type="molecule type" value="Genomic_DNA"/>
</dbReference>
<organism evidence="2 3">
    <name type="scientific">Apodospora peruviana</name>
    <dbReference type="NCBI Taxonomy" id="516989"/>
    <lineage>
        <taxon>Eukaryota</taxon>
        <taxon>Fungi</taxon>
        <taxon>Dikarya</taxon>
        <taxon>Ascomycota</taxon>
        <taxon>Pezizomycotina</taxon>
        <taxon>Sordariomycetes</taxon>
        <taxon>Sordariomycetidae</taxon>
        <taxon>Sordariales</taxon>
        <taxon>Lasiosphaeriaceae</taxon>
        <taxon>Apodospora</taxon>
    </lineage>
</organism>
<dbReference type="InterPro" id="IPR024079">
    <property type="entry name" value="MetalloPept_cat_dom_sf"/>
</dbReference>